<dbReference type="NCBIfam" id="TIGR01509">
    <property type="entry name" value="HAD-SF-IA-v3"/>
    <property type="match status" value="1"/>
</dbReference>
<dbReference type="SUPFAM" id="SSF56784">
    <property type="entry name" value="HAD-like"/>
    <property type="match status" value="1"/>
</dbReference>
<dbReference type="GeneID" id="37036881"/>
<evidence type="ECO:0000313" key="1">
    <source>
        <dbReference type="EMBL" id="PWN38824.1"/>
    </source>
</evidence>
<proteinExistence type="predicted"/>
<protein>
    <submittedName>
        <fullName evidence="1">HAD-like protein</fullName>
    </submittedName>
</protein>
<sequence>MSSTNPAPEANAALEISCDVHTVLFDMDGTLIDSTPAVNATWRETCDRFGLDYDEVLKTCHGWRTVENLTRFVPSIPAADMPKEVAIFEGRISEIAQDCLDGKRQDGRIDAMPGAKELLRDISAGRSESPMRRAGWAIVTSATAAYAHVGFASSQVSAPPEIFITGDICARGKPDPFPYLLGAEKALAPPQQCVVVEDAPAGVRSGKASGARVLGLCTTHSERSMWEAGADWVVEDLRDVSAKWQGDGPAAKLTLRIASKAAPTDVTQTTGDKA</sequence>
<reference evidence="1 2" key="1">
    <citation type="journal article" date="2018" name="Mol. Biol. Evol.">
        <title>Broad Genomic Sampling Reveals a Smut Pathogenic Ancestry of the Fungal Clade Ustilaginomycotina.</title>
        <authorList>
            <person name="Kijpornyongpan T."/>
            <person name="Mondo S.J."/>
            <person name="Barry K."/>
            <person name="Sandor L."/>
            <person name="Lee J."/>
            <person name="Lipzen A."/>
            <person name="Pangilinan J."/>
            <person name="LaButti K."/>
            <person name="Hainaut M."/>
            <person name="Henrissat B."/>
            <person name="Grigoriev I.V."/>
            <person name="Spatafora J.W."/>
            <person name="Aime M.C."/>
        </authorList>
    </citation>
    <scope>NUCLEOTIDE SEQUENCE [LARGE SCALE GENOMIC DNA]</scope>
    <source>
        <strain evidence="1 2">MCA 4658</strain>
    </source>
</reference>
<dbReference type="EMBL" id="KZ819530">
    <property type="protein sequence ID" value="PWN38824.1"/>
    <property type="molecule type" value="Genomic_DNA"/>
</dbReference>
<name>A0A316VND9_9BASI</name>
<dbReference type="Proteomes" id="UP000245783">
    <property type="component" value="Unassembled WGS sequence"/>
</dbReference>
<dbReference type="AlphaFoldDB" id="A0A316VND9"/>
<dbReference type="InterPro" id="IPR023198">
    <property type="entry name" value="PGP-like_dom2"/>
</dbReference>
<evidence type="ECO:0000313" key="2">
    <source>
        <dbReference type="Proteomes" id="UP000245783"/>
    </source>
</evidence>
<keyword evidence="2" id="KW-1185">Reference proteome</keyword>
<accession>A0A316VND9</accession>
<dbReference type="Gene3D" id="3.40.50.1000">
    <property type="entry name" value="HAD superfamily/HAD-like"/>
    <property type="match status" value="1"/>
</dbReference>
<dbReference type="InterPro" id="IPR006439">
    <property type="entry name" value="HAD-SF_hydro_IA"/>
</dbReference>
<dbReference type="InterPro" id="IPR036412">
    <property type="entry name" value="HAD-like_sf"/>
</dbReference>
<dbReference type="OrthoDB" id="40579at2759"/>
<dbReference type="GO" id="GO:0050308">
    <property type="term" value="F:sugar-phosphatase activity"/>
    <property type="evidence" value="ECO:0007669"/>
    <property type="project" value="TreeGrafter"/>
</dbReference>
<dbReference type="InterPro" id="IPR051806">
    <property type="entry name" value="HAD-like_SPP"/>
</dbReference>
<dbReference type="RefSeq" id="XP_025365984.1">
    <property type="nucleotide sequence ID" value="XM_025515011.1"/>
</dbReference>
<dbReference type="Gene3D" id="1.10.150.240">
    <property type="entry name" value="Putative phosphatase, domain 2"/>
    <property type="match status" value="1"/>
</dbReference>
<dbReference type="PANTHER" id="PTHR43481">
    <property type="entry name" value="FRUCTOSE-1-PHOSPHATE PHOSPHATASE"/>
    <property type="match status" value="1"/>
</dbReference>
<dbReference type="InParanoid" id="A0A316VND9"/>
<dbReference type="SFLD" id="SFLDS00003">
    <property type="entry name" value="Haloacid_Dehalogenase"/>
    <property type="match status" value="1"/>
</dbReference>
<dbReference type="Pfam" id="PF00702">
    <property type="entry name" value="Hydrolase"/>
    <property type="match status" value="1"/>
</dbReference>
<dbReference type="PANTHER" id="PTHR43481:SF4">
    <property type="entry name" value="GLYCEROL-1-PHOSPHATE PHOSPHOHYDROLASE 1-RELATED"/>
    <property type="match status" value="1"/>
</dbReference>
<dbReference type="STRING" id="1522189.A0A316VND9"/>
<organism evidence="1 2">
    <name type="scientific">Ceraceosorus guamensis</name>
    <dbReference type="NCBI Taxonomy" id="1522189"/>
    <lineage>
        <taxon>Eukaryota</taxon>
        <taxon>Fungi</taxon>
        <taxon>Dikarya</taxon>
        <taxon>Basidiomycota</taxon>
        <taxon>Ustilaginomycotina</taxon>
        <taxon>Exobasidiomycetes</taxon>
        <taxon>Ceraceosorales</taxon>
        <taxon>Ceraceosoraceae</taxon>
        <taxon>Ceraceosorus</taxon>
    </lineage>
</organism>
<dbReference type="SFLD" id="SFLDG01129">
    <property type="entry name" value="C1.5:_HAD__Beta-PGM__Phosphata"/>
    <property type="match status" value="1"/>
</dbReference>
<gene>
    <name evidence="1" type="ORF">IE81DRAFT_327108</name>
</gene>
<dbReference type="InterPro" id="IPR023214">
    <property type="entry name" value="HAD_sf"/>
</dbReference>